<dbReference type="AlphaFoldDB" id="E4N0G3"/>
<dbReference type="HOGENOM" id="CLU_131550_1_1_11"/>
<reference evidence="2 3" key="1">
    <citation type="journal article" date="2010" name="DNA Res.">
        <title>Genome sequence of Kitasatospora setae NBRC 14216T: an evolutionary snapshot of the family Streptomycetaceae.</title>
        <authorList>
            <person name="Ichikawa N."/>
            <person name="Oguchi A."/>
            <person name="Ikeda H."/>
            <person name="Ishikawa J."/>
            <person name="Kitani S."/>
            <person name="Watanabe Y."/>
            <person name="Nakamura S."/>
            <person name="Katano Y."/>
            <person name="Kishi E."/>
            <person name="Sasagawa M."/>
            <person name="Ankai A."/>
            <person name="Fukui S."/>
            <person name="Hashimoto Y."/>
            <person name="Kamata S."/>
            <person name="Otoguro M."/>
            <person name="Tanikawa S."/>
            <person name="Nihira T."/>
            <person name="Horinouchi S."/>
            <person name="Ohnishi Y."/>
            <person name="Hayakawa M."/>
            <person name="Kuzuyama T."/>
            <person name="Arisawa A."/>
            <person name="Nomoto F."/>
            <person name="Miura H."/>
            <person name="Takahashi Y."/>
            <person name="Fujita N."/>
        </authorList>
    </citation>
    <scope>NUCLEOTIDE SEQUENCE [LARGE SCALE GENOMIC DNA]</scope>
    <source>
        <strain evidence="3">ATCC 33774 / DSM 43861 / JCM 3304 / KCC A-0304 / NBRC 14216 / KM-6054</strain>
    </source>
</reference>
<sequence length="73" mass="7713">MNAPKADLYAYDLSGAVWRKSSASGGEGECLEVTDLPGGGRAIRDSKNPDRTPLCFTAREWEAAKAGILAGEL</sequence>
<protein>
    <recommendedName>
        <fullName evidence="1">DUF397 domain-containing protein</fullName>
    </recommendedName>
</protein>
<dbReference type="Proteomes" id="UP000007076">
    <property type="component" value="Chromosome"/>
</dbReference>
<evidence type="ECO:0000259" key="1">
    <source>
        <dbReference type="Pfam" id="PF04149"/>
    </source>
</evidence>
<dbReference type="KEGG" id="ksk:KSE_58770"/>
<dbReference type="eggNOG" id="ENOG503315W">
    <property type="taxonomic scope" value="Bacteria"/>
</dbReference>
<evidence type="ECO:0000313" key="3">
    <source>
        <dbReference type="Proteomes" id="UP000007076"/>
    </source>
</evidence>
<dbReference type="InterPro" id="IPR007278">
    <property type="entry name" value="DUF397"/>
</dbReference>
<dbReference type="RefSeq" id="WP_014138944.1">
    <property type="nucleotide sequence ID" value="NC_016109.1"/>
</dbReference>
<gene>
    <name evidence="2" type="ordered locus">KSE_58770</name>
</gene>
<evidence type="ECO:0000313" key="2">
    <source>
        <dbReference type="EMBL" id="BAJ31647.1"/>
    </source>
</evidence>
<feature type="domain" description="DUF397" evidence="1">
    <location>
        <begin position="16"/>
        <end position="63"/>
    </location>
</feature>
<keyword evidence="3" id="KW-1185">Reference proteome</keyword>
<accession>E4N0G3</accession>
<dbReference type="Pfam" id="PF04149">
    <property type="entry name" value="DUF397"/>
    <property type="match status" value="1"/>
</dbReference>
<dbReference type="STRING" id="452652.KSE_58770"/>
<organism evidence="2 3">
    <name type="scientific">Kitasatospora setae (strain ATCC 33774 / DSM 43861 / JCM 3304 / KCC A-0304 / NBRC 14216 / KM-6054)</name>
    <name type="common">Streptomyces setae</name>
    <dbReference type="NCBI Taxonomy" id="452652"/>
    <lineage>
        <taxon>Bacteria</taxon>
        <taxon>Bacillati</taxon>
        <taxon>Actinomycetota</taxon>
        <taxon>Actinomycetes</taxon>
        <taxon>Kitasatosporales</taxon>
        <taxon>Streptomycetaceae</taxon>
        <taxon>Kitasatospora</taxon>
    </lineage>
</organism>
<dbReference type="PATRIC" id="fig|452652.3.peg.5884"/>
<proteinExistence type="predicted"/>
<name>E4N0G3_KITSK</name>
<dbReference type="EMBL" id="AP010968">
    <property type="protein sequence ID" value="BAJ31647.1"/>
    <property type="molecule type" value="Genomic_DNA"/>
</dbReference>